<evidence type="ECO:0000256" key="1">
    <source>
        <dbReference type="SAM" id="SignalP"/>
    </source>
</evidence>
<dbReference type="InterPro" id="IPR016047">
    <property type="entry name" value="M23ase_b-sheet_dom"/>
</dbReference>
<keyword evidence="1" id="KW-0732">Signal</keyword>
<evidence type="ECO:0000259" key="2">
    <source>
        <dbReference type="Pfam" id="PF01551"/>
    </source>
</evidence>
<organism evidence="3 4">
    <name type="scientific">Microbacterium binotii</name>
    <dbReference type="NCBI Taxonomy" id="462710"/>
    <lineage>
        <taxon>Bacteria</taxon>
        <taxon>Bacillati</taxon>
        <taxon>Actinomycetota</taxon>
        <taxon>Actinomycetes</taxon>
        <taxon>Micrococcales</taxon>
        <taxon>Microbacteriaceae</taxon>
        <taxon>Microbacterium</taxon>
    </lineage>
</organism>
<dbReference type="Proteomes" id="UP001500274">
    <property type="component" value="Unassembled WGS sequence"/>
</dbReference>
<dbReference type="EMBL" id="BAAARI010000011">
    <property type="protein sequence ID" value="GAA2578358.1"/>
    <property type="molecule type" value="Genomic_DNA"/>
</dbReference>
<name>A0ABN3PC33_9MICO</name>
<evidence type="ECO:0000313" key="3">
    <source>
        <dbReference type="EMBL" id="GAA2578358.1"/>
    </source>
</evidence>
<proteinExistence type="predicted"/>
<feature type="signal peptide" evidence="1">
    <location>
        <begin position="1"/>
        <end position="26"/>
    </location>
</feature>
<accession>A0ABN3PC33</accession>
<dbReference type="Gene3D" id="2.70.70.10">
    <property type="entry name" value="Glucose Permease (Domain IIA)"/>
    <property type="match status" value="1"/>
</dbReference>
<feature type="chain" id="PRO_5045946389" description="M23ase beta-sheet core domain-containing protein" evidence="1">
    <location>
        <begin position="27"/>
        <end position="175"/>
    </location>
</feature>
<comment type="caution">
    <text evidence="3">The sequence shown here is derived from an EMBL/GenBank/DDBJ whole genome shotgun (WGS) entry which is preliminary data.</text>
</comment>
<dbReference type="PANTHER" id="PTHR21666:SF270">
    <property type="entry name" value="MUREIN HYDROLASE ACTIVATOR ENVC"/>
    <property type="match status" value="1"/>
</dbReference>
<keyword evidence="4" id="KW-1185">Reference proteome</keyword>
<reference evidence="3 4" key="1">
    <citation type="journal article" date="2019" name="Int. J. Syst. Evol. Microbiol.">
        <title>The Global Catalogue of Microorganisms (GCM) 10K type strain sequencing project: providing services to taxonomists for standard genome sequencing and annotation.</title>
        <authorList>
            <consortium name="The Broad Institute Genomics Platform"/>
            <consortium name="The Broad Institute Genome Sequencing Center for Infectious Disease"/>
            <person name="Wu L."/>
            <person name="Ma J."/>
        </authorList>
    </citation>
    <scope>NUCLEOTIDE SEQUENCE [LARGE SCALE GENOMIC DNA]</scope>
    <source>
        <strain evidence="3 4">JCM 16365</strain>
    </source>
</reference>
<gene>
    <name evidence="3" type="ORF">GCM10009862_17020</name>
</gene>
<dbReference type="InterPro" id="IPR011055">
    <property type="entry name" value="Dup_hybrid_motif"/>
</dbReference>
<dbReference type="Pfam" id="PF01551">
    <property type="entry name" value="Peptidase_M23"/>
    <property type="match status" value="1"/>
</dbReference>
<dbReference type="CDD" id="cd12797">
    <property type="entry name" value="M23_peptidase"/>
    <property type="match status" value="1"/>
</dbReference>
<sequence>MPASSSGRCLTVVALVLLALAAPASAAVAAPARSAPMIAVDAAHSWTWPVLGRVVEPYRQPAHDYAAGHRGIDIEAGTATVVAPADGVVLFAGVVVDRPVLTIDHGDGLVSTLEPLASALTPGTHVRAGEVVGTLSSGGHAAPETLHLGARRDGVYINPLLLLGGVPRAVLLPCC</sequence>
<evidence type="ECO:0000313" key="4">
    <source>
        <dbReference type="Proteomes" id="UP001500274"/>
    </source>
</evidence>
<feature type="domain" description="M23ase beta-sheet core" evidence="2">
    <location>
        <begin position="68"/>
        <end position="159"/>
    </location>
</feature>
<protein>
    <recommendedName>
        <fullName evidence="2">M23ase beta-sheet core domain-containing protein</fullName>
    </recommendedName>
</protein>
<dbReference type="RefSeq" id="WP_344228571.1">
    <property type="nucleotide sequence ID" value="NZ_BAAARI010000011.1"/>
</dbReference>
<dbReference type="SUPFAM" id="SSF51261">
    <property type="entry name" value="Duplicated hybrid motif"/>
    <property type="match status" value="1"/>
</dbReference>
<dbReference type="InterPro" id="IPR050570">
    <property type="entry name" value="Cell_wall_metabolism_enzyme"/>
</dbReference>
<dbReference type="PANTHER" id="PTHR21666">
    <property type="entry name" value="PEPTIDASE-RELATED"/>
    <property type="match status" value="1"/>
</dbReference>